<dbReference type="GO" id="GO:0009086">
    <property type="term" value="P:methionine biosynthetic process"/>
    <property type="evidence" value="ECO:0007669"/>
    <property type="project" value="InterPro"/>
</dbReference>
<feature type="domain" description="Cobalamin-independent methionine synthase MetE C-terminal/archaeal" evidence="4">
    <location>
        <begin position="11"/>
        <end position="326"/>
    </location>
</feature>
<proteinExistence type="predicted"/>
<protein>
    <submittedName>
        <fullName evidence="5">Methionine synthase</fullName>
        <ecNumber evidence="5">2.1.1.-</ecNumber>
    </submittedName>
</protein>
<dbReference type="GO" id="GO:0032259">
    <property type="term" value="P:methylation"/>
    <property type="evidence" value="ECO:0007669"/>
    <property type="project" value="UniProtKB-KW"/>
</dbReference>
<evidence type="ECO:0000259" key="4">
    <source>
        <dbReference type="Pfam" id="PF01717"/>
    </source>
</evidence>
<dbReference type="Proteomes" id="UP000503399">
    <property type="component" value="Chromosome"/>
</dbReference>
<dbReference type="KEGG" id="hfv:R50_2704"/>
<dbReference type="PANTHER" id="PTHR30519">
    <property type="entry name" value="5-METHYLTETRAHYDROPTEROYLTRIGLUTAMATE--HOMOCYSTEINE METHYLTRANSFERASE"/>
    <property type="match status" value="1"/>
</dbReference>
<evidence type="ECO:0000256" key="3">
    <source>
        <dbReference type="ARBA" id="ARBA00022833"/>
    </source>
</evidence>
<keyword evidence="2" id="KW-0479">Metal-binding</keyword>
<evidence type="ECO:0000313" key="6">
    <source>
        <dbReference type="Proteomes" id="UP000503399"/>
    </source>
</evidence>
<dbReference type="EC" id="2.1.1.-" evidence="5"/>
<keyword evidence="6" id="KW-1185">Reference proteome</keyword>
<name>A0A6F8ZKI3_9FIRM</name>
<dbReference type="EMBL" id="LR778114">
    <property type="protein sequence ID" value="CAB1130193.1"/>
    <property type="molecule type" value="Genomic_DNA"/>
</dbReference>
<keyword evidence="3" id="KW-0862">Zinc</keyword>
<dbReference type="GO" id="GO:0003871">
    <property type="term" value="F:5-methyltetrahydropteroyltriglutamate-homocysteine S-methyltransferase activity"/>
    <property type="evidence" value="ECO:0007669"/>
    <property type="project" value="InterPro"/>
</dbReference>
<keyword evidence="5" id="KW-0808">Transferase</keyword>
<dbReference type="SUPFAM" id="SSF51726">
    <property type="entry name" value="UROD/MetE-like"/>
    <property type="match status" value="1"/>
</dbReference>
<keyword evidence="5" id="KW-0489">Methyltransferase</keyword>
<dbReference type="Pfam" id="PF01717">
    <property type="entry name" value="Meth_synt_2"/>
    <property type="match status" value="1"/>
</dbReference>
<comment type="cofactor">
    <cofactor evidence="1">
        <name>Zn(2+)</name>
        <dbReference type="ChEBI" id="CHEBI:29105"/>
    </cofactor>
</comment>
<accession>A0A6F8ZKI3</accession>
<evidence type="ECO:0000256" key="1">
    <source>
        <dbReference type="ARBA" id="ARBA00001947"/>
    </source>
</evidence>
<dbReference type="AlphaFoldDB" id="A0A6F8ZKI3"/>
<dbReference type="InterPro" id="IPR038071">
    <property type="entry name" value="UROD/MetE-like_sf"/>
</dbReference>
<evidence type="ECO:0000256" key="2">
    <source>
        <dbReference type="ARBA" id="ARBA00022723"/>
    </source>
</evidence>
<sequence>MSNQSHHPLLLTTTVGSFPKPPELLAARARFRRGEIDAGALAAAERAATEKVIRLQEELGLDILVHGEMERGDMVAYFAEHWRGFEESLPVRSYGNRYYRKPIVTGRVERGPEALGEKAYREAQALTAKPVKGMLTGPYTIMDWSFNVHYPDRRSLVLDLAQLVHEEVLALDRAGAEYIQIDEPALSTRPDEVDLAIEAMAIVTQGVKAKTVSHICYGNYDRLYPAVLDLPVDQLDLEAANRDYELLDVIARHRKDHPWPKGKELALGVLDVHRHQVESRDQVEAGIRRALELVGPDQLLVDPDCGLKTRTWEEAEAKLRVMMEAVHAVRRELGVE</sequence>
<dbReference type="CDD" id="cd03311">
    <property type="entry name" value="CIMS_C_terminal_like"/>
    <property type="match status" value="1"/>
</dbReference>
<dbReference type="Gene3D" id="3.20.20.210">
    <property type="match status" value="1"/>
</dbReference>
<organism evidence="5 6">
    <name type="scientific">Candidatus Hydrogenisulfobacillus filiaventi</name>
    <dbReference type="NCBI Taxonomy" id="2707344"/>
    <lineage>
        <taxon>Bacteria</taxon>
        <taxon>Bacillati</taxon>
        <taxon>Bacillota</taxon>
        <taxon>Clostridia</taxon>
        <taxon>Eubacteriales</taxon>
        <taxon>Clostridiales Family XVII. Incertae Sedis</taxon>
        <taxon>Candidatus Hydrogenisulfobacillus</taxon>
    </lineage>
</organism>
<evidence type="ECO:0000313" key="5">
    <source>
        <dbReference type="EMBL" id="CAB1130193.1"/>
    </source>
</evidence>
<gene>
    <name evidence="5" type="primary">metE</name>
    <name evidence="5" type="ORF">R50_2704</name>
</gene>
<reference evidence="5 6" key="1">
    <citation type="submission" date="2020-02" db="EMBL/GenBank/DDBJ databases">
        <authorList>
            <person name="Hogendoorn C."/>
        </authorList>
    </citation>
    <scope>NUCLEOTIDE SEQUENCE [LARGE SCALE GENOMIC DNA]</scope>
    <source>
        <strain evidence="5">R501</strain>
    </source>
</reference>
<dbReference type="GO" id="GO:0008270">
    <property type="term" value="F:zinc ion binding"/>
    <property type="evidence" value="ECO:0007669"/>
    <property type="project" value="InterPro"/>
</dbReference>
<dbReference type="InterPro" id="IPR002629">
    <property type="entry name" value="Met_Synth_C/arc"/>
</dbReference>